<reference evidence="1 2" key="1">
    <citation type="journal article" date="2019" name="Emerg. Microbes Infect.">
        <title>Comprehensive subspecies identification of 175 nontuberculous mycobacteria species based on 7547 genomic profiles.</title>
        <authorList>
            <person name="Matsumoto Y."/>
            <person name="Kinjo T."/>
            <person name="Motooka D."/>
            <person name="Nabeya D."/>
            <person name="Jung N."/>
            <person name="Uechi K."/>
            <person name="Horii T."/>
            <person name="Iida T."/>
            <person name="Fujita J."/>
            <person name="Nakamura S."/>
        </authorList>
    </citation>
    <scope>NUCLEOTIDE SEQUENCE [LARGE SCALE GENOMIC DNA]</scope>
    <source>
        <strain evidence="1 2">JCM 30723</strain>
    </source>
</reference>
<dbReference type="EMBL" id="BLKY01000001">
    <property type="protein sequence ID" value="GFG84576.1"/>
    <property type="molecule type" value="Genomic_DNA"/>
</dbReference>
<evidence type="ECO:0000313" key="1">
    <source>
        <dbReference type="EMBL" id="GFG84576.1"/>
    </source>
</evidence>
<dbReference type="RefSeq" id="WP_083036250.1">
    <property type="nucleotide sequence ID" value="NZ_BLKY01000001.1"/>
</dbReference>
<proteinExistence type="predicted"/>
<sequence>MRTDEEGRPLPPCTLAAIHAAATEAGRYLALPGCRLRGRWQELHGALVEWSNVWPRPMPTPEQWAELVAAMRAARADEALARAAVG</sequence>
<organism evidence="1 2">
    <name type="scientific">Mycolicibacter algericus</name>
    <name type="common">Mycobacterium algericum</name>
    <dbReference type="NCBI Taxonomy" id="1288388"/>
    <lineage>
        <taxon>Bacteria</taxon>
        <taxon>Bacillati</taxon>
        <taxon>Actinomycetota</taxon>
        <taxon>Actinomycetes</taxon>
        <taxon>Mycobacteriales</taxon>
        <taxon>Mycobacteriaceae</taxon>
        <taxon>Mycolicibacter</taxon>
    </lineage>
</organism>
<dbReference type="AlphaFoldDB" id="A0A7I9Y7D0"/>
<comment type="caution">
    <text evidence="1">The sequence shown here is derived from an EMBL/GenBank/DDBJ whole genome shotgun (WGS) entry which is preliminary data.</text>
</comment>
<gene>
    <name evidence="1" type="ORF">MALGJ_12520</name>
</gene>
<protein>
    <submittedName>
        <fullName evidence="1">Uncharacterized protein</fullName>
    </submittedName>
</protein>
<dbReference type="Proteomes" id="UP000465305">
    <property type="component" value="Unassembled WGS sequence"/>
</dbReference>
<accession>A0A7I9Y7D0</accession>
<evidence type="ECO:0000313" key="2">
    <source>
        <dbReference type="Proteomes" id="UP000465305"/>
    </source>
</evidence>
<name>A0A7I9Y7D0_MYCAL</name>